<evidence type="ECO:0000259" key="2">
    <source>
        <dbReference type="Pfam" id="PF07995"/>
    </source>
</evidence>
<dbReference type="InterPro" id="IPR012938">
    <property type="entry name" value="Glc/Sorbosone_DH"/>
</dbReference>
<keyword evidence="4" id="KW-1185">Reference proteome</keyword>
<dbReference type="Proteomes" id="UP001597297">
    <property type="component" value="Unassembled WGS sequence"/>
</dbReference>
<sequence length="393" mass="44560">MKTPLTLLSVYTIASALSNAAPKAELLIQDLEHPTFLTAPAASNDYLYILEKEGRIRVYDRKNKTLLAQPALDISDQIEIKMNEQGLLGLAFSPNYQSDKRFYIYYTNQDGDTRVSRFTMASPTKAHEQEEILLKQDQDFKNHNGGWIGFGPDKMLYIALGDGGRANDPKKRAQDLTTFLGKLLRIDVSPNKGYTIPKDNPFSKNNVKDFLKPFGKDKSIRPEILSYGLRNPWRCSWHHDRLIIADVGQNALEEINNVERKQLFGANFGWPQYEGSKRTKNDKEEKSNQGHMIMPVYEYKHDTTPSGGFSVTGGYVYNGSVKSLKGRYLFADHVKPHIWSGELAINTLKDLQHHQADFSQNGKPIQQLCAFGKDPQGEVYLISHLGNIYQITE</sequence>
<protein>
    <submittedName>
        <fullName evidence="3">PQQ-dependent sugar dehydrogenase</fullName>
    </submittedName>
</protein>
<dbReference type="InterPro" id="IPR011042">
    <property type="entry name" value="6-blade_b-propeller_TolB-like"/>
</dbReference>
<feature type="signal peptide" evidence="1">
    <location>
        <begin position="1"/>
        <end position="20"/>
    </location>
</feature>
<name>A0ABW5E8N8_9BACT</name>
<dbReference type="EMBL" id="JBHUJC010000045">
    <property type="protein sequence ID" value="MFD2277745.1"/>
    <property type="molecule type" value="Genomic_DNA"/>
</dbReference>
<dbReference type="PANTHER" id="PTHR19328:SF75">
    <property type="entry name" value="ALDOSE SUGAR DEHYDROGENASE YLII"/>
    <property type="match status" value="1"/>
</dbReference>
<feature type="domain" description="Glucose/Sorbosone dehydrogenase" evidence="2">
    <location>
        <begin position="44"/>
        <end position="383"/>
    </location>
</feature>
<accession>A0ABW5E8N8</accession>
<organism evidence="3 4">
    <name type="scientific">Rubritalea spongiae</name>
    <dbReference type="NCBI Taxonomy" id="430797"/>
    <lineage>
        <taxon>Bacteria</taxon>
        <taxon>Pseudomonadati</taxon>
        <taxon>Verrucomicrobiota</taxon>
        <taxon>Verrucomicrobiia</taxon>
        <taxon>Verrucomicrobiales</taxon>
        <taxon>Rubritaleaceae</taxon>
        <taxon>Rubritalea</taxon>
    </lineage>
</organism>
<dbReference type="RefSeq" id="WP_377092606.1">
    <property type="nucleotide sequence ID" value="NZ_JBHSJM010000001.1"/>
</dbReference>
<evidence type="ECO:0000313" key="3">
    <source>
        <dbReference type="EMBL" id="MFD2277745.1"/>
    </source>
</evidence>
<dbReference type="InterPro" id="IPR011041">
    <property type="entry name" value="Quinoprot_gluc/sorb_DH_b-prop"/>
</dbReference>
<dbReference type="PANTHER" id="PTHR19328">
    <property type="entry name" value="HEDGEHOG-INTERACTING PROTEIN"/>
    <property type="match status" value="1"/>
</dbReference>
<gene>
    <name evidence="3" type="ORF">ACFSQZ_14850</name>
</gene>
<dbReference type="Gene3D" id="2.120.10.30">
    <property type="entry name" value="TolB, C-terminal domain"/>
    <property type="match status" value="1"/>
</dbReference>
<dbReference type="Pfam" id="PF07995">
    <property type="entry name" value="GSDH"/>
    <property type="match status" value="1"/>
</dbReference>
<evidence type="ECO:0000313" key="4">
    <source>
        <dbReference type="Proteomes" id="UP001597297"/>
    </source>
</evidence>
<keyword evidence="1" id="KW-0732">Signal</keyword>
<feature type="chain" id="PRO_5046087365" evidence="1">
    <location>
        <begin position="21"/>
        <end position="393"/>
    </location>
</feature>
<comment type="caution">
    <text evidence="3">The sequence shown here is derived from an EMBL/GenBank/DDBJ whole genome shotgun (WGS) entry which is preliminary data.</text>
</comment>
<proteinExistence type="predicted"/>
<evidence type="ECO:0000256" key="1">
    <source>
        <dbReference type="SAM" id="SignalP"/>
    </source>
</evidence>
<dbReference type="SUPFAM" id="SSF50952">
    <property type="entry name" value="Soluble quinoprotein glucose dehydrogenase"/>
    <property type="match status" value="1"/>
</dbReference>
<reference evidence="4" key="1">
    <citation type="journal article" date="2019" name="Int. J. Syst. Evol. Microbiol.">
        <title>The Global Catalogue of Microorganisms (GCM) 10K type strain sequencing project: providing services to taxonomists for standard genome sequencing and annotation.</title>
        <authorList>
            <consortium name="The Broad Institute Genomics Platform"/>
            <consortium name="The Broad Institute Genome Sequencing Center for Infectious Disease"/>
            <person name="Wu L."/>
            <person name="Ma J."/>
        </authorList>
    </citation>
    <scope>NUCLEOTIDE SEQUENCE [LARGE SCALE GENOMIC DNA]</scope>
    <source>
        <strain evidence="4">JCM 16545</strain>
    </source>
</reference>